<dbReference type="STRING" id="1076256.A0A2H3B7D6"/>
<reference evidence="2" key="1">
    <citation type="journal article" date="2017" name="Nat. Ecol. Evol.">
        <title>Genome expansion and lineage-specific genetic innovations in the forest pathogenic fungi Armillaria.</title>
        <authorList>
            <person name="Sipos G."/>
            <person name="Prasanna A.N."/>
            <person name="Walter M.C."/>
            <person name="O'Connor E."/>
            <person name="Balint B."/>
            <person name="Krizsan K."/>
            <person name="Kiss B."/>
            <person name="Hess J."/>
            <person name="Varga T."/>
            <person name="Slot J."/>
            <person name="Riley R."/>
            <person name="Boka B."/>
            <person name="Rigling D."/>
            <person name="Barry K."/>
            <person name="Lee J."/>
            <person name="Mihaltcheva S."/>
            <person name="LaButti K."/>
            <person name="Lipzen A."/>
            <person name="Waldron R."/>
            <person name="Moloney N.M."/>
            <person name="Sperisen C."/>
            <person name="Kredics L."/>
            <person name="Vagvoelgyi C."/>
            <person name="Patrignani A."/>
            <person name="Fitzpatrick D."/>
            <person name="Nagy I."/>
            <person name="Doyle S."/>
            <person name="Anderson J.B."/>
            <person name="Grigoriev I.V."/>
            <person name="Gueldener U."/>
            <person name="Muensterkoetter M."/>
            <person name="Nagy L.G."/>
        </authorList>
    </citation>
    <scope>NUCLEOTIDE SEQUENCE [LARGE SCALE GENOMIC DNA]</scope>
    <source>
        <strain evidence="2">28-4</strain>
    </source>
</reference>
<gene>
    <name evidence="1" type="ORF">ARMSODRAFT_1027852</name>
</gene>
<dbReference type="AlphaFoldDB" id="A0A2H3B7D6"/>
<keyword evidence="2" id="KW-1185">Reference proteome</keyword>
<dbReference type="EMBL" id="KZ293518">
    <property type="protein sequence ID" value="PBK58946.1"/>
    <property type="molecule type" value="Genomic_DNA"/>
</dbReference>
<sequence length="400" mass="46452">MPEGDLQVSARTILHKCLTQFAKQHQVHAQQAARVLRGQKEMFSSHATVPMMSGACMHYVKRMWPWHTEVDGEEELVEDTYMTMHVNTKGELVRRCQFSDYLHRSVELRHVSFYDFIFRFRVKRKEAERRKDLSSYTTGSYITKLLRYSFMPGYDLHKTHQIVEHTTEYESRYLTKTVPRIVGHKLPHITDPDYAAFMLGYFKPFHVEIPLIDSGESDAELGSYARIDSQLLTNIYSQHSLDELVELPEKTLETAKQESKAQFQLMKLAESNWFAPVTSAGKTEVDPLLRDLTITKLLFERWQTEINQKEKVIAANRINAAGKEQMTADIHSTVMDIVDPGQNSDTNWSRVNDGEVRPSIAEKKEMRRPADLLDDTVKKFKLNTEQEIAFRIMADNFIKR</sequence>
<proteinExistence type="predicted"/>
<protein>
    <submittedName>
        <fullName evidence="1">Uncharacterized protein</fullName>
    </submittedName>
</protein>
<name>A0A2H3B7D6_9AGAR</name>
<evidence type="ECO:0000313" key="2">
    <source>
        <dbReference type="Proteomes" id="UP000218334"/>
    </source>
</evidence>
<accession>A0A2H3B7D6</accession>
<dbReference type="Proteomes" id="UP000218334">
    <property type="component" value="Unassembled WGS sequence"/>
</dbReference>
<organism evidence="1 2">
    <name type="scientific">Armillaria solidipes</name>
    <dbReference type="NCBI Taxonomy" id="1076256"/>
    <lineage>
        <taxon>Eukaryota</taxon>
        <taxon>Fungi</taxon>
        <taxon>Dikarya</taxon>
        <taxon>Basidiomycota</taxon>
        <taxon>Agaricomycotina</taxon>
        <taxon>Agaricomycetes</taxon>
        <taxon>Agaricomycetidae</taxon>
        <taxon>Agaricales</taxon>
        <taxon>Marasmiineae</taxon>
        <taxon>Physalacriaceae</taxon>
        <taxon>Armillaria</taxon>
    </lineage>
</organism>
<evidence type="ECO:0000313" key="1">
    <source>
        <dbReference type="EMBL" id="PBK58946.1"/>
    </source>
</evidence>